<accession>A0ABY2I3M6</accession>
<organism evidence="1 2">
    <name type="scientific">Cryobacterium flavum</name>
    <dbReference type="NCBI Taxonomy" id="1424659"/>
    <lineage>
        <taxon>Bacteria</taxon>
        <taxon>Bacillati</taxon>
        <taxon>Actinomycetota</taxon>
        <taxon>Actinomycetes</taxon>
        <taxon>Micrococcales</taxon>
        <taxon>Microbacteriaceae</taxon>
        <taxon>Cryobacterium</taxon>
    </lineage>
</organism>
<dbReference type="EMBL" id="SOFD01000025">
    <property type="protein sequence ID" value="TFB77125.1"/>
    <property type="molecule type" value="Genomic_DNA"/>
</dbReference>
<evidence type="ECO:0000313" key="2">
    <source>
        <dbReference type="Proteomes" id="UP000298252"/>
    </source>
</evidence>
<reference evidence="1 2" key="1">
    <citation type="submission" date="2019-03" db="EMBL/GenBank/DDBJ databases">
        <title>Genomics of glacier-inhabiting Cryobacterium strains.</title>
        <authorList>
            <person name="Liu Q."/>
            <person name="Xin Y.-H."/>
        </authorList>
    </citation>
    <scope>NUCLEOTIDE SEQUENCE [LARGE SCALE GENOMIC DNA]</scope>
    <source>
        <strain evidence="1 2">Hh8</strain>
    </source>
</reference>
<proteinExistence type="predicted"/>
<keyword evidence="2" id="KW-1185">Reference proteome</keyword>
<dbReference type="Proteomes" id="UP000298252">
    <property type="component" value="Unassembled WGS sequence"/>
</dbReference>
<comment type="caution">
    <text evidence="1">The sequence shown here is derived from an EMBL/GenBank/DDBJ whole genome shotgun (WGS) entry which is preliminary data.</text>
</comment>
<protein>
    <submittedName>
        <fullName evidence="1">Uncharacterized protein</fullName>
    </submittedName>
</protein>
<evidence type="ECO:0000313" key="1">
    <source>
        <dbReference type="EMBL" id="TFB77125.1"/>
    </source>
</evidence>
<sequence length="76" mass="7422">MSSRSLRGQKVQVTSTAAPIASTASTQGCATISAVSPAGVSVVDVAVVGSTRRGIRFTIVAADAAAGASVGCGKYH</sequence>
<gene>
    <name evidence="1" type="ORF">E3O21_09520</name>
</gene>
<dbReference type="PROSITE" id="PS51257">
    <property type="entry name" value="PROKAR_LIPOPROTEIN"/>
    <property type="match status" value="1"/>
</dbReference>
<dbReference type="RefSeq" id="WP_092340319.1">
    <property type="nucleotide sequence ID" value="NZ_FNIB01000005.1"/>
</dbReference>
<name>A0ABY2I3M6_9MICO</name>